<dbReference type="RefSeq" id="WP_109062144.1">
    <property type="nucleotide sequence ID" value="NZ_QETA01000004.1"/>
</dbReference>
<evidence type="ECO:0000313" key="3">
    <source>
        <dbReference type="EMBL" id="PWF22619.1"/>
    </source>
</evidence>
<dbReference type="Pfam" id="PF13561">
    <property type="entry name" value="adh_short_C2"/>
    <property type="match status" value="1"/>
</dbReference>
<dbReference type="PRINTS" id="PR00081">
    <property type="entry name" value="GDHRDH"/>
</dbReference>
<dbReference type="AlphaFoldDB" id="A0A2V1JZA5"/>
<dbReference type="PANTHER" id="PTHR43477">
    <property type="entry name" value="DIHYDROANTICAPSIN 7-DEHYDROGENASE"/>
    <property type="match status" value="1"/>
</dbReference>
<dbReference type="InterPro" id="IPR051122">
    <property type="entry name" value="SDR_DHRS6-like"/>
</dbReference>
<accession>A0A2V1JZA5</accession>
<dbReference type="Gene3D" id="3.40.50.720">
    <property type="entry name" value="NAD(P)-binding Rossmann-like Domain"/>
    <property type="match status" value="1"/>
</dbReference>
<keyword evidence="4" id="KW-1185">Reference proteome</keyword>
<evidence type="ECO:0000313" key="4">
    <source>
        <dbReference type="Proteomes" id="UP000245212"/>
    </source>
</evidence>
<keyword evidence="2" id="KW-0560">Oxidoreductase</keyword>
<dbReference type="GO" id="GO:0016491">
    <property type="term" value="F:oxidoreductase activity"/>
    <property type="evidence" value="ECO:0007669"/>
    <property type="project" value="UniProtKB-KW"/>
</dbReference>
<evidence type="ECO:0000256" key="1">
    <source>
        <dbReference type="ARBA" id="ARBA00006484"/>
    </source>
</evidence>
<dbReference type="SUPFAM" id="SSF51735">
    <property type="entry name" value="NAD(P)-binding Rossmann-fold domains"/>
    <property type="match status" value="1"/>
</dbReference>
<comment type="caution">
    <text evidence="3">The sequence shown here is derived from an EMBL/GenBank/DDBJ whole genome shotgun (WGS) entry which is preliminary data.</text>
</comment>
<dbReference type="EMBL" id="QETA01000004">
    <property type="protein sequence ID" value="PWF22619.1"/>
    <property type="molecule type" value="Genomic_DNA"/>
</dbReference>
<dbReference type="PRINTS" id="PR00080">
    <property type="entry name" value="SDRFAMILY"/>
</dbReference>
<dbReference type="Proteomes" id="UP000245212">
    <property type="component" value="Unassembled WGS sequence"/>
</dbReference>
<dbReference type="CDD" id="cd05233">
    <property type="entry name" value="SDR_c"/>
    <property type="match status" value="1"/>
</dbReference>
<evidence type="ECO:0000256" key="2">
    <source>
        <dbReference type="ARBA" id="ARBA00023002"/>
    </source>
</evidence>
<reference evidence="4" key="1">
    <citation type="submission" date="2018-05" db="EMBL/GenBank/DDBJ databases">
        <authorList>
            <person name="Li Y."/>
        </authorList>
    </citation>
    <scope>NUCLEOTIDE SEQUENCE [LARGE SCALE GENOMIC DNA]</scope>
    <source>
        <strain evidence="4">3d-2-2</strain>
    </source>
</reference>
<name>A0A2V1JZA5_9BURK</name>
<protein>
    <submittedName>
        <fullName evidence="3">Oxidoreductase</fullName>
    </submittedName>
</protein>
<sequence length="231" mass="23710">MSVGRQEDRHALVTGAASGIGLEITRRLVTQGWRVTGLDRQPVACPGVDCRAVDLSDEAALSAELATLVQVDAVVHAAGFMAAAPLGSLDSEVGRRLWQVHVQAAALLVDVLAGRLPDVTGRVVLIGSRTAAGMAGRSQYAACKAALVGLARSWAAELAPRGVTVNIVAPGATRTPMLDDPSRHGCMPVLPPMGRYVEPSEVAAAVCFLLSSEAGSITGQQLVLCGGGSLA</sequence>
<dbReference type="PANTHER" id="PTHR43477:SF1">
    <property type="entry name" value="DIHYDROANTICAPSIN 7-DEHYDROGENASE"/>
    <property type="match status" value="1"/>
</dbReference>
<organism evidence="3 4">
    <name type="scientific">Corticimicrobacter populi</name>
    <dbReference type="NCBI Taxonomy" id="2175229"/>
    <lineage>
        <taxon>Bacteria</taxon>
        <taxon>Pseudomonadati</taxon>
        <taxon>Pseudomonadota</taxon>
        <taxon>Betaproteobacteria</taxon>
        <taxon>Burkholderiales</taxon>
        <taxon>Alcaligenaceae</taxon>
        <taxon>Corticimicrobacter</taxon>
    </lineage>
</organism>
<comment type="similarity">
    <text evidence="1">Belongs to the short-chain dehydrogenases/reductases (SDR) family.</text>
</comment>
<gene>
    <name evidence="3" type="ORF">DD235_11095</name>
</gene>
<proteinExistence type="inferred from homology"/>
<dbReference type="InterPro" id="IPR036291">
    <property type="entry name" value="NAD(P)-bd_dom_sf"/>
</dbReference>
<dbReference type="InterPro" id="IPR002347">
    <property type="entry name" value="SDR_fam"/>
</dbReference>